<accession>A0ABP1FUL1</accession>
<dbReference type="InterPro" id="IPR029058">
    <property type="entry name" value="AB_hydrolase_fold"/>
</dbReference>
<dbReference type="SUPFAM" id="SSF53474">
    <property type="entry name" value="alpha/beta-Hydrolases"/>
    <property type="match status" value="1"/>
</dbReference>
<organism evidence="4 5">
    <name type="scientific">Coccomyxa viridis</name>
    <dbReference type="NCBI Taxonomy" id="1274662"/>
    <lineage>
        <taxon>Eukaryota</taxon>
        <taxon>Viridiplantae</taxon>
        <taxon>Chlorophyta</taxon>
        <taxon>core chlorophytes</taxon>
        <taxon>Trebouxiophyceae</taxon>
        <taxon>Trebouxiophyceae incertae sedis</taxon>
        <taxon>Coccomyxaceae</taxon>
        <taxon>Coccomyxa</taxon>
    </lineage>
</organism>
<feature type="signal peptide" evidence="2">
    <location>
        <begin position="1"/>
        <end position="23"/>
    </location>
</feature>
<evidence type="ECO:0000256" key="2">
    <source>
        <dbReference type="SAM" id="SignalP"/>
    </source>
</evidence>
<evidence type="ECO:0000313" key="4">
    <source>
        <dbReference type="EMBL" id="CAL5221172.1"/>
    </source>
</evidence>
<keyword evidence="2" id="KW-0732">Signal</keyword>
<sequence length="275" mass="30932">MSEGRTAYTIIPVAAMLLPQAAGALWSVTGSAEDMFTSEGSGTRRVSSPLLEWCRSNAAEVLAMQPPGRNMRMREQPITTCQHMATALLPVVAAKLTTTPYVGIAHSVGSWNAYEFLMLARSQGLPMPKHLFLSAMASPDLLEEERPWRRNSSLDEEAFKEECRGWDVNELVFGPAMWPTYHSLMRADFTLFDAYKFQHAGKCILRAAPLDCPVTAFYGTRDRRITKNMMAGWRRFTTGRFELLEIAGHHLWPLDKEAKVSWLGNISERLTMLES</sequence>
<evidence type="ECO:0000313" key="5">
    <source>
        <dbReference type="Proteomes" id="UP001497392"/>
    </source>
</evidence>
<name>A0ABP1FUL1_9CHLO</name>
<dbReference type="Proteomes" id="UP001497392">
    <property type="component" value="Unassembled WGS sequence"/>
</dbReference>
<reference evidence="4 5" key="1">
    <citation type="submission" date="2024-06" db="EMBL/GenBank/DDBJ databases">
        <authorList>
            <person name="Kraege A."/>
            <person name="Thomma B."/>
        </authorList>
    </citation>
    <scope>NUCLEOTIDE SEQUENCE [LARGE SCALE GENOMIC DNA]</scope>
</reference>
<dbReference type="PANTHER" id="PTHR11487:SF0">
    <property type="entry name" value="S-ACYL FATTY ACID SYNTHASE THIOESTERASE, MEDIUM CHAIN"/>
    <property type="match status" value="1"/>
</dbReference>
<feature type="chain" id="PRO_5045666790" evidence="2">
    <location>
        <begin position="24"/>
        <end position="275"/>
    </location>
</feature>
<protein>
    <submittedName>
        <fullName evidence="4">G3315 protein</fullName>
    </submittedName>
</protein>
<dbReference type="PANTHER" id="PTHR11487">
    <property type="entry name" value="THIOESTERASE"/>
    <property type="match status" value="1"/>
</dbReference>
<dbReference type="EMBL" id="CAXHTA020000005">
    <property type="protein sequence ID" value="CAL5221172.1"/>
    <property type="molecule type" value="Genomic_DNA"/>
</dbReference>
<comment type="caution">
    <text evidence="4">The sequence shown here is derived from an EMBL/GenBank/DDBJ whole genome shotgun (WGS) entry which is preliminary data.</text>
</comment>
<dbReference type="Gene3D" id="3.40.50.1820">
    <property type="entry name" value="alpha/beta hydrolase"/>
    <property type="match status" value="1"/>
</dbReference>
<evidence type="ECO:0000256" key="1">
    <source>
        <dbReference type="ARBA" id="ARBA00007169"/>
    </source>
</evidence>
<feature type="domain" description="Thioesterase" evidence="3">
    <location>
        <begin position="58"/>
        <end position="258"/>
    </location>
</feature>
<comment type="similarity">
    <text evidence="1">Belongs to the thioesterase family.</text>
</comment>
<dbReference type="InterPro" id="IPR012223">
    <property type="entry name" value="TEII"/>
</dbReference>
<keyword evidence="5" id="KW-1185">Reference proteome</keyword>
<evidence type="ECO:0000259" key="3">
    <source>
        <dbReference type="Pfam" id="PF00975"/>
    </source>
</evidence>
<dbReference type="Pfam" id="PF00975">
    <property type="entry name" value="Thioesterase"/>
    <property type="match status" value="1"/>
</dbReference>
<proteinExistence type="inferred from homology"/>
<gene>
    <name evidence="4" type="primary">g3315</name>
    <name evidence="4" type="ORF">VP750_LOCUS2831</name>
</gene>
<dbReference type="InterPro" id="IPR001031">
    <property type="entry name" value="Thioesterase"/>
</dbReference>